<evidence type="ECO:0000259" key="2">
    <source>
        <dbReference type="Pfam" id="PF02894"/>
    </source>
</evidence>
<protein>
    <submittedName>
        <fullName evidence="4">Uncharacterized protein LOC101488679</fullName>
    </submittedName>
</protein>
<evidence type="ECO:0000313" key="3">
    <source>
        <dbReference type="Proteomes" id="UP000087171"/>
    </source>
</evidence>
<dbReference type="Proteomes" id="UP000087171">
    <property type="component" value="Chromosome Ca7"/>
</dbReference>
<dbReference type="Gene3D" id="3.40.50.720">
    <property type="entry name" value="NAD(P)-binding Rossmann-like Domain"/>
    <property type="match status" value="1"/>
</dbReference>
<dbReference type="eggNOG" id="KOG2741">
    <property type="taxonomic scope" value="Eukaryota"/>
</dbReference>
<dbReference type="PaxDb" id="3827-XP_004508929.1"/>
<evidence type="ECO:0000313" key="4">
    <source>
        <dbReference type="RefSeq" id="XP_004508929.1"/>
    </source>
</evidence>
<dbReference type="InterPro" id="IPR050424">
    <property type="entry name" value="Gfo-Idh-MocA_inositol_DH"/>
</dbReference>
<dbReference type="KEGG" id="cam:101488679"/>
<dbReference type="GO" id="GO:0000166">
    <property type="term" value="F:nucleotide binding"/>
    <property type="evidence" value="ECO:0007669"/>
    <property type="project" value="InterPro"/>
</dbReference>
<dbReference type="Gene3D" id="3.30.360.10">
    <property type="entry name" value="Dihydrodipicolinate Reductase, domain 2"/>
    <property type="match status" value="1"/>
</dbReference>
<reference evidence="3" key="1">
    <citation type="journal article" date="2013" name="Nat. Biotechnol.">
        <title>Draft genome sequence of chickpea (Cicer arietinum) provides a resource for trait improvement.</title>
        <authorList>
            <person name="Varshney R.K."/>
            <person name="Song C."/>
            <person name="Saxena R.K."/>
            <person name="Azam S."/>
            <person name="Yu S."/>
            <person name="Sharpe A.G."/>
            <person name="Cannon S."/>
            <person name="Baek J."/>
            <person name="Rosen B.D."/>
            <person name="Tar'an B."/>
            <person name="Millan T."/>
            <person name="Zhang X."/>
            <person name="Ramsay L.D."/>
            <person name="Iwata A."/>
            <person name="Wang Y."/>
            <person name="Nelson W."/>
            <person name="Farmer A.D."/>
            <person name="Gaur P.M."/>
            <person name="Soderlund C."/>
            <person name="Penmetsa R.V."/>
            <person name="Xu C."/>
            <person name="Bharti A.K."/>
            <person name="He W."/>
            <person name="Winter P."/>
            <person name="Zhao S."/>
            <person name="Hane J.K."/>
            <person name="Carrasquilla-Garcia N."/>
            <person name="Condie J.A."/>
            <person name="Upadhyaya H.D."/>
            <person name="Luo M.C."/>
            <person name="Thudi M."/>
            <person name="Gowda C.L."/>
            <person name="Singh N.P."/>
            <person name="Lichtenzveig J."/>
            <person name="Gali K.K."/>
            <person name="Rubio J."/>
            <person name="Nadarajan N."/>
            <person name="Dolezel J."/>
            <person name="Bansal K.C."/>
            <person name="Xu X."/>
            <person name="Edwards D."/>
            <person name="Zhang G."/>
            <person name="Kahl G."/>
            <person name="Gil J."/>
            <person name="Singh K.B."/>
            <person name="Datta S.K."/>
            <person name="Jackson S.A."/>
            <person name="Wang J."/>
            <person name="Cook D.R."/>
        </authorList>
    </citation>
    <scope>NUCLEOTIDE SEQUENCE [LARGE SCALE GENOMIC DNA]</scope>
    <source>
        <strain evidence="3">cv. CDC Frontier</strain>
    </source>
</reference>
<dbReference type="InterPro" id="IPR004104">
    <property type="entry name" value="Gfo/Idh/MocA-like_OxRdtase_C"/>
</dbReference>
<sequence length="373" mass="41196">MESGRRVVKYGIIGVGMMGREHLINLYHLRSEAVAVVAIADPHLPSQQLALNLAQSFHWPLKVFSGHQELLDSGLCDVLVVSTPNMTHYTILMDIINHSKPHHVLVEKPLCTTVSHCKQVVCAARKRPDILVQVGLEYRYMPPVAKLIEIVKGGSLGHVRMVAIREHRFPFLVKVNNWNRFNVNSGGTLVEKCCHFFDLMRLFAGANPVRVMASGAIDVNHKDEIYDGKVPDIIDNAYVIVEFDNGSRGMLDLCMFAEGSKNEQEISVVGDIGKGEAFVPESVVLFGTREAGRDGVQSLKAEDPRIKYDGLHHGSSYLEHLNFLGAIRDKGEKALAVDLQDGLISVAIGVAAQLSIENGRFVTIEEVMDVLEV</sequence>
<feature type="domain" description="Gfo/Idh/MocA-like oxidoreductase N-terminal" evidence="1">
    <location>
        <begin position="9"/>
        <end position="135"/>
    </location>
</feature>
<dbReference type="PANTHER" id="PTHR43593">
    <property type="match status" value="1"/>
</dbReference>
<name>A0A1S2YRV1_CICAR</name>
<dbReference type="Pfam" id="PF01408">
    <property type="entry name" value="GFO_IDH_MocA"/>
    <property type="match status" value="1"/>
</dbReference>
<dbReference type="PANTHER" id="PTHR43593:SF1">
    <property type="entry name" value="INOSITOL 2-DEHYDROGENASE"/>
    <property type="match status" value="1"/>
</dbReference>
<dbReference type="AlphaFoldDB" id="A0A1S2YRV1"/>
<reference evidence="4" key="2">
    <citation type="submission" date="2025-08" db="UniProtKB">
        <authorList>
            <consortium name="RefSeq"/>
        </authorList>
    </citation>
    <scope>IDENTIFICATION</scope>
    <source>
        <tissue evidence="4">Etiolated seedlings</tissue>
    </source>
</reference>
<proteinExistence type="predicted"/>
<feature type="domain" description="Gfo/Idh/MocA-like oxidoreductase C-terminal" evidence="2">
    <location>
        <begin position="149"/>
        <end position="363"/>
    </location>
</feature>
<evidence type="ECO:0000259" key="1">
    <source>
        <dbReference type="Pfam" id="PF01408"/>
    </source>
</evidence>
<gene>
    <name evidence="4" type="primary">LOC101488679</name>
</gene>
<dbReference type="SUPFAM" id="SSF55347">
    <property type="entry name" value="Glyceraldehyde-3-phosphate dehydrogenase-like, C-terminal domain"/>
    <property type="match status" value="1"/>
</dbReference>
<dbReference type="OrthoDB" id="446809at2759"/>
<dbReference type="SUPFAM" id="SSF51735">
    <property type="entry name" value="NAD(P)-binding Rossmann-fold domains"/>
    <property type="match status" value="1"/>
</dbReference>
<accession>A0A1S2YRV1</accession>
<keyword evidence="3" id="KW-1185">Reference proteome</keyword>
<dbReference type="InterPro" id="IPR000683">
    <property type="entry name" value="Gfo/Idh/MocA-like_OxRdtase_N"/>
</dbReference>
<dbReference type="GeneID" id="101488679"/>
<dbReference type="InterPro" id="IPR036291">
    <property type="entry name" value="NAD(P)-bd_dom_sf"/>
</dbReference>
<organism evidence="3 4">
    <name type="scientific">Cicer arietinum</name>
    <name type="common">Chickpea</name>
    <name type="synonym">Garbanzo</name>
    <dbReference type="NCBI Taxonomy" id="3827"/>
    <lineage>
        <taxon>Eukaryota</taxon>
        <taxon>Viridiplantae</taxon>
        <taxon>Streptophyta</taxon>
        <taxon>Embryophyta</taxon>
        <taxon>Tracheophyta</taxon>
        <taxon>Spermatophyta</taxon>
        <taxon>Magnoliopsida</taxon>
        <taxon>eudicotyledons</taxon>
        <taxon>Gunneridae</taxon>
        <taxon>Pentapetalae</taxon>
        <taxon>rosids</taxon>
        <taxon>fabids</taxon>
        <taxon>Fabales</taxon>
        <taxon>Fabaceae</taxon>
        <taxon>Papilionoideae</taxon>
        <taxon>50 kb inversion clade</taxon>
        <taxon>NPAAA clade</taxon>
        <taxon>Hologalegina</taxon>
        <taxon>IRL clade</taxon>
        <taxon>Cicereae</taxon>
        <taxon>Cicer</taxon>
    </lineage>
</organism>
<dbReference type="STRING" id="3827.A0A1S2YRV1"/>
<dbReference type="Pfam" id="PF02894">
    <property type="entry name" value="GFO_IDH_MocA_C"/>
    <property type="match status" value="1"/>
</dbReference>
<dbReference type="RefSeq" id="XP_004508929.1">
    <property type="nucleotide sequence ID" value="XM_004508872.3"/>
</dbReference>